<evidence type="ECO:0000259" key="9">
    <source>
        <dbReference type="Pfam" id="PF02771"/>
    </source>
</evidence>
<sequence length="624" mass="68756">MFRRGVSVTTKGVMNGVCLAASMRSLHYTPRVRDVQFLMEDVFEMYPHYEKMGRSDVNKELFESLLEEASKLATRTLLPLYTSSDDEGCHLLKDGTVKTPKGFKEAYESYKNGGWVGMSLPEEYGGQGLPGSVGFILRELMATANWSFAMYPGLSMGAANTLLAWGSKEQNEVYLTKLVSGEWTGTMCLTEPQCGTDLAQVKTKAEPCADGTYKINGTKIFISAGDHDMTENIVHIVLARLPDSVPTTKGISLFLVPRHVVKPEGSLETNKNVKCVGLESKMGIKGSATAQLSFENSVGYLIGAPNEGMKQMFTFMNTARVGTSLEGVCHAELAFQNALKYARERGSQRSLSGTKCPDRPNDPLVWHPNVRQNILFAKAVAEGGRAFLTDMGRLLDIQGEAKDASLRDALEHEIGFYTPIAKGCLTEWGLEASSRCLQVWGGHGYIKGNGMEQILRDARISTLYEGTTGIQSLDFIGRKVLKSRTDEVARFGAKVNALVRSHFFSRGVVGKSSRRLWTLQKQWRLAITKVKMGAMSDIDSVGTASEDLLMCTGYLVLGYYWLRMAIAAEKKVAAGQDPDGFYQCKVDLCHFVFQNILPRADAHFHILQAGSEIVRSNEAAWDLA</sequence>
<evidence type="ECO:0000313" key="12">
    <source>
        <dbReference type="Proteomes" id="UP000246121"/>
    </source>
</evidence>
<dbReference type="VEuPathDB" id="TriTrypDB:TcBrA4_0077510"/>
<dbReference type="VEuPathDB" id="TriTrypDB:TCDM_06407"/>
<dbReference type="VEuPathDB" id="TriTrypDB:Tc_MARK_1455"/>
<dbReference type="InterPro" id="IPR052166">
    <property type="entry name" value="Diverse_Acyl-CoA_DH"/>
</dbReference>
<evidence type="ECO:0000259" key="10">
    <source>
        <dbReference type="Pfam" id="PF12806"/>
    </source>
</evidence>
<accession>A0A2V2UP04</accession>
<dbReference type="SUPFAM" id="SSF56645">
    <property type="entry name" value="Acyl-CoA dehydrogenase NM domain-like"/>
    <property type="match status" value="1"/>
</dbReference>
<dbReference type="GO" id="GO:0050660">
    <property type="term" value="F:flavin adenine dinucleotide binding"/>
    <property type="evidence" value="ECO:0007669"/>
    <property type="project" value="InterPro"/>
</dbReference>
<dbReference type="Pfam" id="PF02771">
    <property type="entry name" value="Acyl-CoA_dh_N"/>
    <property type="match status" value="1"/>
</dbReference>
<dbReference type="InterPro" id="IPR009075">
    <property type="entry name" value="AcylCo_DH/oxidase_C"/>
</dbReference>
<comment type="cofactor">
    <cofactor evidence="1 6">
        <name>FAD</name>
        <dbReference type="ChEBI" id="CHEBI:57692"/>
    </cofactor>
</comment>
<keyword evidence="3 6" id="KW-0285">Flavoprotein</keyword>
<dbReference type="VEuPathDB" id="TriTrypDB:C3747_230g12"/>
<dbReference type="VEuPathDB" id="TriTrypDB:BCY84_15941"/>
<evidence type="ECO:0000256" key="1">
    <source>
        <dbReference type="ARBA" id="ARBA00001974"/>
    </source>
</evidence>
<organism evidence="11 12">
    <name type="scientific">Trypanosoma cruzi</name>
    <dbReference type="NCBI Taxonomy" id="5693"/>
    <lineage>
        <taxon>Eukaryota</taxon>
        <taxon>Discoba</taxon>
        <taxon>Euglenozoa</taxon>
        <taxon>Kinetoplastea</taxon>
        <taxon>Metakinetoplastina</taxon>
        <taxon>Trypanosomatida</taxon>
        <taxon>Trypanosomatidae</taxon>
        <taxon>Trypanosoma</taxon>
        <taxon>Schizotrypanum</taxon>
    </lineage>
</organism>
<gene>
    <name evidence="11" type="ORF">C4B63_137g1</name>
</gene>
<dbReference type="SUPFAM" id="SSF47203">
    <property type="entry name" value="Acyl-CoA dehydrogenase C-terminal domain-like"/>
    <property type="match status" value="1"/>
</dbReference>
<dbReference type="Pfam" id="PF00441">
    <property type="entry name" value="Acyl-CoA_dh_1"/>
    <property type="match status" value="1"/>
</dbReference>
<dbReference type="EMBL" id="PRFA01000137">
    <property type="protein sequence ID" value="PWU85955.1"/>
    <property type="molecule type" value="Genomic_DNA"/>
</dbReference>
<evidence type="ECO:0000256" key="2">
    <source>
        <dbReference type="ARBA" id="ARBA00009347"/>
    </source>
</evidence>
<dbReference type="GO" id="GO:0016627">
    <property type="term" value="F:oxidoreductase activity, acting on the CH-CH group of donors"/>
    <property type="evidence" value="ECO:0007669"/>
    <property type="project" value="InterPro"/>
</dbReference>
<dbReference type="VEuPathDB" id="TriTrypDB:TcCLB.508827.40"/>
<dbReference type="InterPro" id="IPR025878">
    <property type="entry name" value="Acyl-CoA_dh-like_C_dom"/>
</dbReference>
<dbReference type="InterPro" id="IPR036250">
    <property type="entry name" value="AcylCo_DH-like_C"/>
</dbReference>
<proteinExistence type="inferred from homology"/>
<feature type="domain" description="Acetyl-CoA dehydrogenase-like C-terminal" evidence="10">
    <location>
        <begin position="510"/>
        <end position="612"/>
    </location>
</feature>
<protein>
    <submittedName>
        <fullName evidence="11">Putative acyl-CoA dehydrogenase</fullName>
    </submittedName>
</protein>
<dbReference type="VEuPathDB" id="TriTrypDB:TCSYLVIO_002676"/>
<reference evidence="11 12" key="1">
    <citation type="journal article" date="2018" name="Microb. Genom.">
        <title>Expanding an expanded genome: long-read sequencing of Trypanosoma cruzi.</title>
        <authorList>
            <person name="Berna L."/>
            <person name="Rodriguez M."/>
            <person name="Chiribao M.L."/>
            <person name="Parodi-Talice A."/>
            <person name="Pita S."/>
            <person name="Rijo G."/>
            <person name="Alvarez-Valin F."/>
            <person name="Robello C."/>
        </authorList>
    </citation>
    <scope>NUCLEOTIDE SEQUENCE [LARGE SCALE GENOMIC DNA]</scope>
    <source>
        <strain evidence="11 12">Dm28c</strain>
    </source>
</reference>
<comment type="similarity">
    <text evidence="2 6">Belongs to the acyl-CoA dehydrogenase family.</text>
</comment>
<dbReference type="PANTHER" id="PTHR42803">
    <property type="entry name" value="ACYL-COA DEHYDROGENASE"/>
    <property type="match status" value="1"/>
</dbReference>
<dbReference type="PANTHER" id="PTHR42803:SF1">
    <property type="entry name" value="BROAD-SPECIFICITY LINEAR ACYL-COA DEHYDROGENASE FADE5"/>
    <property type="match status" value="1"/>
</dbReference>
<dbReference type="FunFam" id="1.10.540.10:FF:000080">
    <property type="entry name" value="Probable acyl-coA dehydrogenase"/>
    <property type="match status" value="1"/>
</dbReference>
<dbReference type="Gene3D" id="1.10.540.10">
    <property type="entry name" value="Acyl-CoA dehydrogenase/oxidase, N-terminal domain"/>
    <property type="match status" value="1"/>
</dbReference>
<dbReference type="Pfam" id="PF02770">
    <property type="entry name" value="Acyl-CoA_dh_M"/>
    <property type="match status" value="1"/>
</dbReference>
<dbReference type="InterPro" id="IPR013786">
    <property type="entry name" value="AcylCoA_DH/ox_N"/>
</dbReference>
<evidence type="ECO:0000256" key="3">
    <source>
        <dbReference type="ARBA" id="ARBA00022630"/>
    </source>
</evidence>
<evidence type="ECO:0000259" key="7">
    <source>
        <dbReference type="Pfam" id="PF00441"/>
    </source>
</evidence>
<evidence type="ECO:0000259" key="8">
    <source>
        <dbReference type="Pfam" id="PF02770"/>
    </source>
</evidence>
<evidence type="ECO:0000256" key="5">
    <source>
        <dbReference type="ARBA" id="ARBA00023002"/>
    </source>
</evidence>
<dbReference type="VEuPathDB" id="TriTrypDB:TcCLB.509153.120"/>
<dbReference type="Gene3D" id="2.40.110.10">
    <property type="entry name" value="Butyryl-CoA Dehydrogenase, subunit A, domain 2"/>
    <property type="match status" value="1"/>
</dbReference>
<keyword evidence="5 6" id="KW-0560">Oxidoreductase</keyword>
<dbReference type="AlphaFoldDB" id="A0A2V2UP04"/>
<evidence type="ECO:0000256" key="4">
    <source>
        <dbReference type="ARBA" id="ARBA00022827"/>
    </source>
</evidence>
<feature type="domain" description="Acyl-CoA dehydrogenase/oxidase C-terminal" evidence="7">
    <location>
        <begin position="306"/>
        <end position="478"/>
    </location>
</feature>
<dbReference type="VEuPathDB" id="TriTrypDB:C4B63_137g1"/>
<dbReference type="InterPro" id="IPR046373">
    <property type="entry name" value="Acyl-CoA_Oxase/DH_mid-dom_sf"/>
</dbReference>
<dbReference type="InterPro" id="IPR006091">
    <property type="entry name" value="Acyl-CoA_Oxase/DH_mid-dom"/>
</dbReference>
<dbReference type="InterPro" id="IPR009100">
    <property type="entry name" value="AcylCoA_DH/oxidase_NM_dom_sf"/>
</dbReference>
<feature type="domain" description="Acyl-CoA oxidase/dehydrogenase middle" evidence="8">
    <location>
        <begin position="187"/>
        <end position="296"/>
    </location>
</feature>
<dbReference type="InterPro" id="IPR037069">
    <property type="entry name" value="AcylCoA_DH/ox_N_sf"/>
</dbReference>
<name>A0A2V2UP04_TRYCR</name>
<dbReference type="Proteomes" id="UP000246121">
    <property type="component" value="Unassembled WGS sequence"/>
</dbReference>
<comment type="caution">
    <text evidence="11">The sequence shown here is derived from an EMBL/GenBank/DDBJ whole genome shotgun (WGS) entry which is preliminary data.</text>
</comment>
<dbReference type="FunFam" id="2.40.110.10:FF:000031">
    <property type="entry name" value="Acyl-CoA dehydrogenase, putative"/>
    <property type="match status" value="1"/>
</dbReference>
<dbReference type="VEuPathDB" id="TriTrypDB:TcYC6_0013960"/>
<evidence type="ECO:0000256" key="6">
    <source>
        <dbReference type="RuleBase" id="RU362125"/>
    </source>
</evidence>
<keyword evidence="4 6" id="KW-0274">FAD</keyword>
<dbReference type="Pfam" id="PF12806">
    <property type="entry name" value="Acyl-CoA_dh_C"/>
    <property type="match status" value="1"/>
</dbReference>
<evidence type="ECO:0000313" key="11">
    <source>
        <dbReference type="EMBL" id="PWU85955.1"/>
    </source>
</evidence>
<dbReference type="Gene3D" id="1.20.140.10">
    <property type="entry name" value="Butyryl-CoA Dehydrogenase, subunit A, domain 3"/>
    <property type="match status" value="1"/>
</dbReference>
<dbReference type="VEuPathDB" id="TriTrypDB:TcCL_NonESM08780"/>
<dbReference type="VEuPathDB" id="TriTrypDB:TcG_01764"/>
<feature type="domain" description="Acyl-CoA dehydrogenase/oxidase N-terminal" evidence="9">
    <location>
        <begin position="104"/>
        <end position="182"/>
    </location>
</feature>
<dbReference type="VEuPathDB" id="TriTrypDB:ECC02_004834"/>